<sequence length="121" mass="13435">MSLFAGEIIGIRQGKSVRKGGPRFLEFYASDGIKVSINPDVRVHPKCPIKKGDLPMKAMLIQILSASGQTLNMCTTPKCLTCPLAPDCHNYKMVDIEYGQPNGREAFNMQYEQIQNKMTGI</sequence>
<dbReference type="AlphaFoldDB" id="A0A0G0JCJ6"/>
<evidence type="ECO:0000313" key="1">
    <source>
        <dbReference type="EMBL" id="KKQ34504.1"/>
    </source>
</evidence>
<dbReference type="EMBL" id="LBTH01000056">
    <property type="protein sequence ID" value="KKQ34504.1"/>
    <property type="molecule type" value="Genomic_DNA"/>
</dbReference>
<accession>A0A0G0JCJ6</accession>
<protein>
    <submittedName>
        <fullName evidence="1">Uncharacterized protein</fullName>
    </submittedName>
</protein>
<name>A0A0G0JCJ6_9BACT</name>
<comment type="caution">
    <text evidence="1">The sequence shown here is derived from an EMBL/GenBank/DDBJ whole genome shotgun (WGS) entry which is preliminary data.</text>
</comment>
<proteinExistence type="predicted"/>
<evidence type="ECO:0000313" key="2">
    <source>
        <dbReference type="Proteomes" id="UP000034852"/>
    </source>
</evidence>
<reference evidence="1 2" key="1">
    <citation type="journal article" date="2015" name="Nature">
        <title>rRNA introns, odd ribosomes, and small enigmatic genomes across a large radiation of phyla.</title>
        <authorList>
            <person name="Brown C.T."/>
            <person name="Hug L.A."/>
            <person name="Thomas B.C."/>
            <person name="Sharon I."/>
            <person name="Castelle C.J."/>
            <person name="Singh A."/>
            <person name="Wilkins M.J."/>
            <person name="Williams K.H."/>
            <person name="Banfield J.F."/>
        </authorList>
    </citation>
    <scope>NUCLEOTIDE SEQUENCE [LARGE SCALE GENOMIC DNA]</scope>
</reference>
<organism evidence="1 2">
    <name type="scientific">candidate division WS6 bacterium GW2011_GWA2_37_6</name>
    <dbReference type="NCBI Taxonomy" id="1619087"/>
    <lineage>
        <taxon>Bacteria</taxon>
        <taxon>Candidatus Dojkabacteria</taxon>
    </lineage>
</organism>
<gene>
    <name evidence="1" type="ORF">US52_C0056G0004</name>
</gene>
<dbReference type="Proteomes" id="UP000034852">
    <property type="component" value="Unassembled WGS sequence"/>
</dbReference>